<dbReference type="SMART" id="SM00320">
    <property type="entry name" value="WD40"/>
    <property type="match status" value="9"/>
</dbReference>
<dbReference type="Pfam" id="PF04192">
    <property type="entry name" value="Utp21"/>
    <property type="match status" value="1"/>
</dbReference>
<dbReference type="InterPro" id="IPR007319">
    <property type="entry name" value="WDR36/Utp21_C"/>
</dbReference>
<dbReference type="Proteomes" id="UP000183567">
    <property type="component" value="Unassembled WGS sequence"/>
</dbReference>
<dbReference type="GO" id="GO:0006364">
    <property type="term" value="P:rRNA processing"/>
    <property type="evidence" value="ECO:0007669"/>
    <property type="project" value="InterPro"/>
</dbReference>
<feature type="compositionally biased region" description="Acidic residues" evidence="2">
    <location>
        <begin position="1208"/>
        <end position="1217"/>
    </location>
</feature>
<dbReference type="PANTHER" id="PTHR22840:SF12">
    <property type="entry name" value="WD REPEAT-CONTAINING PROTEIN 36"/>
    <property type="match status" value="1"/>
</dbReference>
<feature type="domain" description="WDR36/Utp21 C-terminal" evidence="3">
    <location>
        <begin position="777"/>
        <end position="969"/>
    </location>
</feature>
<feature type="compositionally biased region" description="Basic and acidic residues" evidence="2">
    <location>
        <begin position="2100"/>
        <end position="2111"/>
    </location>
</feature>
<dbReference type="Gene3D" id="2.130.10.10">
    <property type="entry name" value="YVTN repeat-like/Quinoprotein amine dehydrogenase"/>
    <property type="match status" value="2"/>
</dbReference>
<protein>
    <recommendedName>
        <fullName evidence="8">Anaphase-promoting complex subunit 4 WD40 domain-containing protein</fullName>
    </recommendedName>
</protein>
<dbReference type="SUPFAM" id="SSF50998">
    <property type="entry name" value="Quinoprotein alcohol dehydrogenase-like"/>
    <property type="match status" value="2"/>
</dbReference>
<evidence type="ECO:0000259" key="3">
    <source>
        <dbReference type="Pfam" id="PF04192"/>
    </source>
</evidence>
<sequence>MATQGADDVEIAEARPRKRIRSSTQRKRATSPIHPPRAPQLFAPFRALGLITNHIPFYLQTRSYKDATDGPRIHILTCLGRSWALWEGGKMGLLFVGPEVPDPISCLVMDGDAVWAASGIHVIKYLRGKEVSRVSNPLRTPLAFIILFGSQLLALTEDGGRMLIWDVSTNGLLSARPPRLFCSITPPEPALSANLQFDIGFTATSILHPATYLNKVLVASNEGEMQLWNIRTQTCIHRFSHSQLCTLPSQPNMSTSSSSITALTQSPAIDVVGVGFLSGEISVYDVRADERLMRMYMDNGGIKALSFRSDGHPILASASSSGHIALWDLDSGGRLLHLIRGAHDGSITTLEWVPGQPVLISSGEDNSVKQWLYESPTAVPRLLKFRSGHHAPPHLIRFYGEDGKQLLSASADRTLRYISVVRDSRSYEMSQGSLTRKATTLSKSLASLKFPPITSISSSSTRSKDWDDVLTSHTDEMCVRSWTVLNKRLGKHTFNSAESSKRKSPSGVVKCVCVTACGNFGLAGSSAGEIHMWNMQSGLKRKSLKVGPCPEAVMDRLESPSSTKPKKARESSITGLASDALNRVVIASTSDGTVNFFDFHTCTLDQIMVLPTSAISIMLQRDSGLLAVVCDDMFIRIIDIETRRIVRELSCGVHGRILDIAFSSDSRWIVATSLDSVIRTFDIPTGQLINAFRTPSVATSIAFSPTNDFLATAHVDSVGIFIWANRSQYSEVAFRAISEDHIAEVALPSMQGSEEDEEALEALGVEDTPADVFSTPSQLDGDLVTLTLLPRARWQTLLNLEVIMHRNKPKEPPKKPEHAPFFLPTLPGVEHRFAIEEKKQAKRDKETRRLDKLAAKSPSILQKLLSELEKNDDSGDALFDHIKSLSPAAIDVELRLLVSLSSLLQFLRAIKRRLQSHLDFEAVQALQNVVLRMHADVIIENEELRAELEELLKVQKTESGRVLDLLASSLAKALVATQHPLTTAQTTISDVSRGSAVSKSELQNLTSAEVEFFDSVVKRIPSSATSFLSGLKAYNDELHDRGWDSQTETVHYGRLLELCKLRGQSWAQKWEGVKRQYGYGGIPSTNPTPKISAKIPIPTTKPARSITRLMTPVRDEDDDVFTLHSHQEQEQDETPTETPSDAELELTPPRPLPRMSQATRPNASVQLTRVTRAPIVRSSNNILPPALTRVSTPRPQTNAGRRPAVWEEMSDTTDGDDAPGSLSTTPPSYRAAVGNNNIISSIPQNARGQQILRAPSPIKYPAAIDSADFTKGRERKGSVINEDEAWKKIRMSRDEEDADKFREDKLLERCWEIWVLGYQWLVTTNEQVAQARDNVILGSALRSWRNATALSLETHARAASIADVRYLRFAMGVWKAKHKQKKQLQWRSDMRAKMKTVRERHDAKLIRDAWTKWQQSHQSLLSELQYNERIAARYFLRWKNALLKLDRMDSTADDFSRRIKGGAAHRAWKYWQKAMAARDAEKTVAHKVSLRIKGSVMDLWKKQTREYQTADAYRDVALLKRVIRSWKTARDRIRVMERRADKYLARQDAFLLRAVARVWKARERGKLLERVRAMRLVKNIMVVWKDRLRERKHREDYALAFSMRSESYTVSSALRTWYQVYTVYQNRRAFAIQQHLARVQYDALLKWRIHLRAKLKLLKQARIVEKFFLQRKVLKAWKAKFEERRRLKKLKELEIRQVGAFMKAWHQRYQKQRFLRLAEQQVDEHRIKRDALIFWTNRVIEIKVRELEVSQKKAHALTVFAFKKWKNICLRHVEDLSLMESHLDIKRAESVHRMFHRWLTAARARRHKRIILREKELQLDRASVQVAWDRWRERYMDEKLRPLLCQMAFQNQKNCLFRAFGIWHSKTRSLPAIRFQASRIKMKHWAIWRAAMPQALLAKKARETHNLAVLERAFEKWHQAYKTKTHLKEIARARYLRLPSVSPGRGNPTPKLPVRSSRSPFTRQSTRVESETEESEAGPSCPAATRSSILVTRPGIASLLANRTRPEPAGRPSSKASSRRLRLASPTRSNKTSTAPSEAPQSPIRPRFVTRRPISPARSRSSYARDVSPTRSNYTSTPREEPERSRLWQELRQVQKKPRPPTEKSRTPEPP</sequence>
<keyword evidence="7" id="KW-1185">Reference proteome</keyword>
<dbReference type="InterPro" id="IPR059157">
    <property type="entry name" value="WDR36-Utp21_N"/>
</dbReference>
<dbReference type="InterPro" id="IPR013665">
    <property type="entry name" value="Sfi1_dom"/>
</dbReference>
<feature type="compositionally biased region" description="Acidic residues" evidence="2">
    <location>
        <begin position="1130"/>
        <end position="1144"/>
    </location>
</feature>
<feature type="region of interest" description="Disordered" evidence="2">
    <location>
        <begin position="1"/>
        <end position="38"/>
    </location>
</feature>
<evidence type="ECO:0000259" key="5">
    <source>
        <dbReference type="Pfam" id="PF25171"/>
    </source>
</evidence>
<feature type="compositionally biased region" description="Basic and acidic residues" evidence="2">
    <location>
        <begin position="2078"/>
        <end position="2089"/>
    </location>
</feature>
<evidence type="ECO:0000256" key="2">
    <source>
        <dbReference type="SAM" id="MobiDB-lite"/>
    </source>
</evidence>
<accession>A0A1J8QMR2</accession>
<dbReference type="GO" id="GO:0032040">
    <property type="term" value="C:small-subunit processome"/>
    <property type="evidence" value="ECO:0007669"/>
    <property type="project" value="InterPro"/>
</dbReference>
<feature type="compositionally biased region" description="Low complexity" evidence="2">
    <location>
        <begin position="2051"/>
        <end position="2065"/>
    </location>
</feature>
<dbReference type="Pfam" id="PF25171">
    <property type="entry name" value="Beta-prop_WDR36-Utp21_1st"/>
    <property type="match status" value="1"/>
</dbReference>
<feature type="domain" description="WDR36/Utp21 N-terminal" evidence="5">
    <location>
        <begin position="75"/>
        <end position="373"/>
    </location>
</feature>
<dbReference type="Pfam" id="PF08457">
    <property type="entry name" value="Sfi1"/>
    <property type="match status" value="1"/>
</dbReference>
<feature type="compositionally biased region" description="Polar residues" evidence="2">
    <location>
        <begin position="1189"/>
        <end position="1199"/>
    </location>
</feature>
<comment type="caution">
    <text evidence="6">The sequence shown here is derived from an EMBL/GenBank/DDBJ whole genome shotgun (WGS) entry which is preliminary data.</text>
</comment>
<organism evidence="6 7">
    <name type="scientific">Rhizopogon vesiculosus</name>
    <dbReference type="NCBI Taxonomy" id="180088"/>
    <lineage>
        <taxon>Eukaryota</taxon>
        <taxon>Fungi</taxon>
        <taxon>Dikarya</taxon>
        <taxon>Basidiomycota</taxon>
        <taxon>Agaricomycotina</taxon>
        <taxon>Agaricomycetes</taxon>
        <taxon>Agaricomycetidae</taxon>
        <taxon>Boletales</taxon>
        <taxon>Suillineae</taxon>
        <taxon>Rhizopogonaceae</taxon>
        <taxon>Rhizopogon</taxon>
    </lineage>
</organism>
<feature type="repeat" description="WD" evidence="1">
    <location>
        <begin position="295"/>
        <end position="337"/>
    </location>
</feature>
<evidence type="ECO:0008006" key="8">
    <source>
        <dbReference type="Google" id="ProtNLM"/>
    </source>
</evidence>
<feature type="region of interest" description="Disordered" evidence="2">
    <location>
        <begin position="1184"/>
        <end position="1226"/>
    </location>
</feature>
<gene>
    <name evidence="6" type="ORF">AZE42_00767</name>
</gene>
<evidence type="ECO:0000256" key="1">
    <source>
        <dbReference type="PROSITE-ProRule" id="PRU00221"/>
    </source>
</evidence>
<dbReference type="InterPro" id="IPR011047">
    <property type="entry name" value="Quinoprotein_ADH-like_sf"/>
</dbReference>
<feature type="compositionally biased region" description="Basic residues" evidence="2">
    <location>
        <begin position="16"/>
        <end position="29"/>
    </location>
</feature>
<evidence type="ECO:0000259" key="4">
    <source>
        <dbReference type="Pfam" id="PF08457"/>
    </source>
</evidence>
<feature type="repeat" description="WD" evidence="1">
    <location>
        <begin position="340"/>
        <end position="371"/>
    </location>
</feature>
<dbReference type="GO" id="GO:0034388">
    <property type="term" value="C:Pwp2p-containing subcomplex of 90S preribosome"/>
    <property type="evidence" value="ECO:0007669"/>
    <property type="project" value="TreeGrafter"/>
</dbReference>
<dbReference type="InterPro" id="IPR015943">
    <property type="entry name" value="WD40/YVTN_repeat-like_dom_sf"/>
</dbReference>
<feature type="region of interest" description="Disordered" evidence="2">
    <location>
        <begin position="1124"/>
        <end position="1166"/>
    </location>
</feature>
<feature type="compositionally biased region" description="Polar residues" evidence="2">
    <location>
        <begin position="2030"/>
        <end position="2040"/>
    </location>
</feature>
<feature type="compositionally biased region" description="Polar residues" evidence="2">
    <location>
        <begin position="1156"/>
        <end position="1166"/>
    </location>
</feature>
<dbReference type="Pfam" id="PF25168">
    <property type="entry name" value="Beta-prop_WDR36-Utp21_2nd"/>
    <property type="match status" value="1"/>
</dbReference>
<dbReference type="PROSITE" id="PS50082">
    <property type="entry name" value="WD_REPEATS_2"/>
    <property type="match status" value="2"/>
</dbReference>
<dbReference type="STRING" id="180088.A0A1J8QMR2"/>
<keyword evidence="1" id="KW-0853">WD repeat</keyword>
<feature type="domain" description="Sfi1 spindle body" evidence="4">
    <location>
        <begin position="1466"/>
        <end position="1690"/>
    </location>
</feature>
<dbReference type="InterPro" id="IPR001680">
    <property type="entry name" value="WD40_rpt"/>
</dbReference>
<evidence type="ECO:0000313" key="7">
    <source>
        <dbReference type="Proteomes" id="UP000183567"/>
    </source>
</evidence>
<dbReference type="EMBL" id="LVVM01003459">
    <property type="protein sequence ID" value="OJA14841.1"/>
    <property type="molecule type" value="Genomic_DNA"/>
</dbReference>
<dbReference type="PROSITE" id="PS50294">
    <property type="entry name" value="WD_REPEATS_REGION"/>
    <property type="match status" value="1"/>
</dbReference>
<feature type="region of interest" description="Disordered" evidence="2">
    <location>
        <begin position="1939"/>
        <end position="2111"/>
    </location>
</feature>
<reference evidence="6 7" key="1">
    <citation type="submission" date="2016-03" db="EMBL/GenBank/DDBJ databases">
        <title>Comparative genomics of the ectomycorrhizal sister species Rhizopogon vinicolor and Rhizopogon vesiculosus (Basidiomycota: Boletales) reveals a divergence of the mating type B locus.</title>
        <authorList>
            <person name="Mujic A.B."/>
            <person name="Kuo A."/>
            <person name="Tritt A."/>
            <person name="Lipzen A."/>
            <person name="Chen C."/>
            <person name="Johnson J."/>
            <person name="Sharma A."/>
            <person name="Barry K."/>
            <person name="Grigoriev I.V."/>
            <person name="Spatafora J.W."/>
        </authorList>
    </citation>
    <scope>NUCLEOTIDE SEQUENCE [LARGE SCALE GENOMIC DNA]</scope>
    <source>
        <strain evidence="6 7">AM-OR11-056</strain>
    </source>
</reference>
<dbReference type="OrthoDB" id="1933281at2759"/>
<proteinExistence type="predicted"/>
<evidence type="ECO:0000313" key="6">
    <source>
        <dbReference type="EMBL" id="OJA14841.1"/>
    </source>
</evidence>
<name>A0A1J8QMR2_9AGAM</name>
<dbReference type="PANTHER" id="PTHR22840">
    <property type="entry name" value="WD REPEAT-CONTAINING PROTEIN 36"/>
    <property type="match status" value="1"/>
</dbReference>